<dbReference type="STRING" id="570277.EZMO1_4205"/>
<reference evidence="2 3" key="1">
    <citation type="journal article" date="2016" name="Front. Microbiol.">
        <title>Genomic Insight into the Host-Endosymbiont Relationship of Endozoicomonas montiporae CL-33(T) with its Coral Host.</title>
        <authorList>
            <person name="Ding J.-Y."/>
            <person name="Shiu J.-H."/>
            <person name="Chen W.-M."/>
            <person name="Chiang Y.-R."/>
            <person name="Tang S.-L."/>
        </authorList>
    </citation>
    <scope>NUCLEOTIDE SEQUENCE [LARGE SCALE GENOMIC DNA]</scope>
    <source>
        <strain evidence="2 3">CL-33</strain>
    </source>
</reference>
<feature type="region of interest" description="Disordered" evidence="1">
    <location>
        <begin position="47"/>
        <end position="76"/>
    </location>
</feature>
<evidence type="ECO:0008006" key="4">
    <source>
        <dbReference type="Google" id="ProtNLM"/>
    </source>
</evidence>
<evidence type="ECO:0000313" key="3">
    <source>
        <dbReference type="Proteomes" id="UP000071065"/>
    </source>
</evidence>
<dbReference type="Pfam" id="PF09954">
    <property type="entry name" value="DUF2188"/>
    <property type="match status" value="1"/>
</dbReference>
<protein>
    <recommendedName>
        <fullName evidence="4">DUF2188 domain-containing protein</fullName>
    </recommendedName>
</protein>
<gene>
    <name evidence="2" type="ORF">EZMO1_4205</name>
</gene>
<feature type="region of interest" description="Disordered" evidence="1">
    <location>
        <begin position="1"/>
        <end position="34"/>
    </location>
</feature>
<dbReference type="KEGG" id="emp:EZMO1_4205"/>
<dbReference type="EMBL" id="CP013251">
    <property type="protein sequence ID" value="AMO58128.1"/>
    <property type="molecule type" value="Genomic_DNA"/>
</dbReference>
<dbReference type="Proteomes" id="UP000071065">
    <property type="component" value="Chromosome"/>
</dbReference>
<organism evidence="2 3">
    <name type="scientific">Endozoicomonas montiporae CL-33</name>
    <dbReference type="NCBI Taxonomy" id="570277"/>
    <lineage>
        <taxon>Bacteria</taxon>
        <taxon>Pseudomonadati</taxon>
        <taxon>Pseudomonadota</taxon>
        <taxon>Gammaproteobacteria</taxon>
        <taxon>Oceanospirillales</taxon>
        <taxon>Endozoicomonadaceae</taxon>
        <taxon>Endozoicomonas</taxon>
    </lineage>
</organism>
<evidence type="ECO:0000256" key="1">
    <source>
        <dbReference type="SAM" id="MobiDB-lite"/>
    </source>
</evidence>
<name>A0A142BHA2_9GAMM</name>
<accession>A0A142BHA2</accession>
<feature type="compositionally biased region" description="Polar residues" evidence="1">
    <location>
        <begin position="23"/>
        <end position="34"/>
    </location>
</feature>
<dbReference type="AlphaFoldDB" id="A0A142BHA2"/>
<dbReference type="RefSeq" id="WP_082212292.1">
    <property type="nucleotide sequence ID" value="NZ_CP013251.1"/>
</dbReference>
<sequence>MSDNDYSVYRGKDGKWRGKRQGASRSSVTGSTQKEVIDATRELTRSSKGELSIHRGDNGRIRDKWSYGNDPRDIDG</sequence>
<dbReference type="PATRIC" id="fig|570277.3.peg.4518"/>
<evidence type="ECO:0000313" key="2">
    <source>
        <dbReference type="EMBL" id="AMO58128.1"/>
    </source>
</evidence>
<dbReference type="OrthoDB" id="8858565at2"/>
<proteinExistence type="predicted"/>
<dbReference type="InterPro" id="IPR018691">
    <property type="entry name" value="DUF2188"/>
</dbReference>